<dbReference type="PANTHER" id="PTHR11530">
    <property type="entry name" value="D-AMINO ACID OXIDASE"/>
    <property type="match status" value="1"/>
</dbReference>
<dbReference type="PANTHER" id="PTHR11530:SF25">
    <property type="entry name" value="FAD DEPENDENT OXIDOREDUCTASE DOMAIN-CONTAINING PROTEIN"/>
    <property type="match status" value="1"/>
</dbReference>
<proteinExistence type="predicted"/>
<organism evidence="6 7">
    <name type="scientific">Armillaria luteobubalina</name>
    <dbReference type="NCBI Taxonomy" id="153913"/>
    <lineage>
        <taxon>Eukaryota</taxon>
        <taxon>Fungi</taxon>
        <taxon>Dikarya</taxon>
        <taxon>Basidiomycota</taxon>
        <taxon>Agaricomycotina</taxon>
        <taxon>Agaricomycetes</taxon>
        <taxon>Agaricomycetidae</taxon>
        <taxon>Agaricales</taxon>
        <taxon>Marasmiineae</taxon>
        <taxon>Physalacriaceae</taxon>
        <taxon>Armillaria</taxon>
    </lineage>
</organism>
<evidence type="ECO:0000256" key="3">
    <source>
        <dbReference type="ARBA" id="ARBA00022827"/>
    </source>
</evidence>
<keyword evidence="4" id="KW-0560">Oxidoreductase</keyword>
<keyword evidence="2" id="KW-0285">Flavoprotein</keyword>
<protein>
    <submittedName>
        <fullName evidence="6">Nucleotide-binding domain-containing protein</fullName>
    </submittedName>
</protein>
<evidence type="ECO:0000256" key="2">
    <source>
        <dbReference type="ARBA" id="ARBA00022630"/>
    </source>
</evidence>
<feature type="region of interest" description="Disordered" evidence="5">
    <location>
        <begin position="382"/>
        <end position="405"/>
    </location>
</feature>
<dbReference type="Proteomes" id="UP001175228">
    <property type="component" value="Unassembled WGS sequence"/>
</dbReference>
<reference evidence="6" key="1">
    <citation type="submission" date="2023-06" db="EMBL/GenBank/DDBJ databases">
        <authorList>
            <consortium name="Lawrence Berkeley National Laboratory"/>
            <person name="Ahrendt S."/>
            <person name="Sahu N."/>
            <person name="Indic B."/>
            <person name="Wong-Bajracharya J."/>
            <person name="Merenyi Z."/>
            <person name="Ke H.-M."/>
            <person name="Monk M."/>
            <person name="Kocsube S."/>
            <person name="Drula E."/>
            <person name="Lipzen A."/>
            <person name="Balint B."/>
            <person name="Henrissat B."/>
            <person name="Andreopoulos B."/>
            <person name="Martin F.M."/>
            <person name="Harder C.B."/>
            <person name="Rigling D."/>
            <person name="Ford K.L."/>
            <person name="Foster G.D."/>
            <person name="Pangilinan J."/>
            <person name="Papanicolaou A."/>
            <person name="Barry K."/>
            <person name="LaButti K."/>
            <person name="Viragh M."/>
            <person name="Koriabine M."/>
            <person name="Yan M."/>
            <person name="Riley R."/>
            <person name="Champramary S."/>
            <person name="Plett K.L."/>
            <person name="Tsai I.J."/>
            <person name="Slot J."/>
            <person name="Sipos G."/>
            <person name="Plett J."/>
            <person name="Nagy L.G."/>
            <person name="Grigoriev I.V."/>
        </authorList>
    </citation>
    <scope>NUCLEOTIDE SEQUENCE</scope>
    <source>
        <strain evidence="6">HWK02</strain>
    </source>
</reference>
<sequence>MAVRASRRSQSTELTFLDVKKGGQLLEAKDVYCTYCKSILNDDMVYKCITSQIAGVLWEYPPAICGQHTDVGSLALSKGWSVTSYHIFNQLSKSLPAIKMRTTNFFFEDLPDQLNKMREIEASCVQGFVRDPDLIAKHTLPSSTQMHTWRVWLHDLVEAKGMELITHHVEGDLLDSEAKLLETYGAIAIVNATSLNSFEAAGDKSCYPLRGGLIRLVNNRKWFPKVMEALDVTHDNELIAEHKVIIFIVPRNDNWMCERCNKFVLGLENAEFDPVAPVVQGLRLTHVRNVHVGRELRPSRMHGESGSIVHSYGQGGSSFSFSVGMDTDRRFDPDEFLADADFNVKADMDSYNPPDQNPEYEMIDDGVAAKQKFMVDVEVLDKPLPEPNADSKCSQKPWEANSQSL</sequence>
<accession>A0AA39U123</accession>
<gene>
    <name evidence="6" type="ORF">EDD18DRAFT_1367150</name>
</gene>
<evidence type="ECO:0000256" key="5">
    <source>
        <dbReference type="SAM" id="MobiDB-lite"/>
    </source>
</evidence>
<name>A0AA39U123_9AGAR</name>
<evidence type="ECO:0000256" key="4">
    <source>
        <dbReference type="ARBA" id="ARBA00023002"/>
    </source>
</evidence>
<dbReference type="GO" id="GO:0005737">
    <property type="term" value="C:cytoplasm"/>
    <property type="evidence" value="ECO:0007669"/>
    <property type="project" value="TreeGrafter"/>
</dbReference>
<dbReference type="GO" id="GO:0019478">
    <property type="term" value="P:D-amino acid catabolic process"/>
    <property type="evidence" value="ECO:0007669"/>
    <property type="project" value="TreeGrafter"/>
</dbReference>
<evidence type="ECO:0000313" key="7">
    <source>
        <dbReference type="Proteomes" id="UP001175228"/>
    </source>
</evidence>
<comment type="cofactor">
    <cofactor evidence="1">
        <name>FAD</name>
        <dbReference type="ChEBI" id="CHEBI:57692"/>
    </cofactor>
</comment>
<dbReference type="Gene3D" id="3.40.50.720">
    <property type="entry name" value="NAD(P)-binding Rossmann-like Domain"/>
    <property type="match status" value="1"/>
</dbReference>
<dbReference type="AlphaFoldDB" id="A0AA39U123"/>
<dbReference type="Gene3D" id="3.30.9.10">
    <property type="entry name" value="D-Amino Acid Oxidase, subunit A, domain 2"/>
    <property type="match status" value="1"/>
</dbReference>
<evidence type="ECO:0000256" key="1">
    <source>
        <dbReference type="ARBA" id="ARBA00001974"/>
    </source>
</evidence>
<evidence type="ECO:0000313" key="6">
    <source>
        <dbReference type="EMBL" id="KAK0475332.1"/>
    </source>
</evidence>
<dbReference type="InterPro" id="IPR023209">
    <property type="entry name" value="DAO"/>
</dbReference>
<dbReference type="EMBL" id="JAUEPU010000152">
    <property type="protein sequence ID" value="KAK0475332.1"/>
    <property type="molecule type" value="Genomic_DNA"/>
</dbReference>
<keyword evidence="7" id="KW-1185">Reference proteome</keyword>
<dbReference type="GO" id="GO:0071949">
    <property type="term" value="F:FAD binding"/>
    <property type="evidence" value="ECO:0007669"/>
    <property type="project" value="InterPro"/>
</dbReference>
<comment type="caution">
    <text evidence="6">The sequence shown here is derived from an EMBL/GenBank/DDBJ whole genome shotgun (WGS) entry which is preliminary data.</text>
</comment>
<keyword evidence="3" id="KW-0274">FAD</keyword>
<dbReference type="GO" id="GO:0003884">
    <property type="term" value="F:D-amino-acid oxidase activity"/>
    <property type="evidence" value="ECO:0007669"/>
    <property type="project" value="InterPro"/>
</dbReference>